<dbReference type="PROSITE" id="PS51935">
    <property type="entry name" value="NLPC_P60"/>
    <property type="match status" value="1"/>
</dbReference>
<evidence type="ECO:0000256" key="2">
    <source>
        <dbReference type="ARBA" id="ARBA00022670"/>
    </source>
</evidence>
<dbReference type="InterPro" id="IPR038765">
    <property type="entry name" value="Papain-like_cys_pep_sf"/>
</dbReference>
<protein>
    <submittedName>
        <fullName evidence="6">NlpC/P60 family protein</fullName>
    </submittedName>
</protein>
<keyword evidence="3" id="KW-0378">Hydrolase</keyword>
<evidence type="ECO:0000256" key="3">
    <source>
        <dbReference type="ARBA" id="ARBA00022801"/>
    </source>
</evidence>
<dbReference type="EMBL" id="KY629563">
    <property type="protein sequence ID" value="ARK07422.1"/>
    <property type="molecule type" value="Genomic_DNA"/>
</dbReference>
<sequence length="140" mass="16150">MQNPNADDVVAEARKWLGTRWVHQGRNEFGIDCAGLLVKVHEGLGLPVEDETNYRRTPTQTRFLEHIRNQTDYIDAPEPGAIAVFREQTFPCHTGFFAMKNGVLTIIHSYIVAKQVVEETFMHDWPRRLVEARRLRGVSY</sequence>
<evidence type="ECO:0000256" key="1">
    <source>
        <dbReference type="ARBA" id="ARBA00007074"/>
    </source>
</evidence>
<accession>A0A1W6DXC5</accession>
<dbReference type="Proteomes" id="UP000223906">
    <property type="component" value="Segment"/>
</dbReference>
<evidence type="ECO:0000259" key="5">
    <source>
        <dbReference type="PROSITE" id="PS51935"/>
    </source>
</evidence>
<feature type="domain" description="NlpC/P60" evidence="5">
    <location>
        <begin position="3"/>
        <end position="136"/>
    </location>
</feature>
<dbReference type="SUPFAM" id="SSF54001">
    <property type="entry name" value="Cysteine proteinases"/>
    <property type="match status" value="1"/>
</dbReference>
<dbReference type="OrthoDB" id="21585at10239"/>
<organism evidence="6 7">
    <name type="scientific">Sphingobium phage Lacusarx</name>
    <dbReference type="NCBI Taxonomy" id="1980139"/>
    <lineage>
        <taxon>Viruses</taxon>
        <taxon>Duplodnaviria</taxon>
        <taxon>Heunggongvirae</taxon>
        <taxon>Uroviricota</taxon>
        <taxon>Caudoviricetes</taxon>
        <taxon>Lacusarxvirus</taxon>
        <taxon>Lacusarxvirus lacusarx</taxon>
    </lineage>
</organism>
<dbReference type="GO" id="GO:0001897">
    <property type="term" value="P:symbiont-mediated cytolysis of host cell"/>
    <property type="evidence" value="ECO:0007669"/>
    <property type="project" value="UniProtKB-ARBA"/>
</dbReference>
<dbReference type="Gene3D" id="3.90.1720.10">
    <property type="entry name" value="endopeptidase domain like (from Nostoc punctiforme)"/>
    <property type="match status" value="1"/>
</dbReference>
<dbReference type="InterPro" id="IPR000064">
    <property type="entry name" value="NLP_P60_dom"/>
</dbReference>
<dbReference type="GO" id="GO:0008234">
    <property type="term" value="F:cysteine-type peptidase activity"/>
    <property type="evidence" value="ECO:0007669"/>
    <property type="project" value="UniProtKB-KW"/>
</dbReference>
<gene>
    <name evidence="6" type="ORF">LAV_00022</name>
</gene>
<keyword evidence="4" id="KW-0788">Thiol protease</keyword>
<keyword evidence="2" id="KW-0645">Protease</keyword>
<comment type="similarity">
    <text evidence="1">Belongs to the peptidase C40 family.</text>
</comment>
<name>A0A1W6DXC5_9CAUD</name>
<proteinExistence type="inferred from homology"/>
<evidence type="ECO:0000313" key="7">
    <source>
        <dbReference type="Proteomes" id="UP000223906"/>
    </source>
</evidence>
<evidence type="ECO:0000313" key="6">
    <source>
        <dbReference type="EMBL" id="ARK07422.1"/>
    </source>
</evidence>
<evidence type="ECO:0000256" key="4">
    <source>
        <dbReference type="ARBA" id="ARBA00022807"/>
    </source>
</evidence>
<reference evidence="6 7" key="1">
    <citation type="submission" date="2017-02" db="EMBL/GenBank/DDBJ databases">
        <title>The first characterized phage against a member of the ecologically important #sphingomonads reveals high dissimilarity against all other known phages.</title>
        <authorList>
            <person name="Nielsen T.K."/>
            <person name="Carstens A.B."/>
            <person name="Kot W."/>
            <person name="Lametsch R."/>
            <person name="Neve H."/>
            <person name="Hansen L.H."/>
        </authorList>
    </citation>
    <scope>NUCLEOTIDE SEQUENCE [LARGE SCALE GENOMIC DNA]</scope>
</reference>
<keyword evidence="7" id="KW-1185">Reference proteome</keyword>
<dbReference type="GO" id="GO:0006508">
    <property type="term" value="P:proteolysis"/>
    <property type="evidence" value="ECO:0007669"/>
    <property type="project" value="UniProtKB-KW"/>
</dbReference>